<feature type="compositionally biased region" description="Acidic residues" evidence="9">
    <location>
        <begin position="1777"/>
        <end position="1790"/>
    </location>
</feature>
<dbReference type="Gene3D" id="3.10.10.10">
    <property type="entry name" value="HIV Type 1 Reverse Transcriptase, subunit A, domain 1"/>
    <property type="match status" value="1"/>
</dbReference>
<feature type="region of interest" description="Disordered" evidence="9">
    <location>
        <begin position="275"/>
        <end position="300"/>
    </location>
</feature>
<evidence type="ECO:0000256" key="6">
    <source>
        <dbReference type="ARBA" id="ARBA00022801"/>
    </source>
</evidence>
<dbReference type="InterPro" id="IPR003034">
    <property type="entry name" value="SAP_dom"/>
</dbReference>
<evidence type="ECO:0000313" key="14">
    <source>
        <dbReference type="Proteomes" id="UP001652680"/>
    </source>
</evidence>
<feature type="domain" description="SAP" evidence="10">
    <location>
        <begin position="192"/>
        <end position="226"/>
    </location>
</feature>
<dbReference type="Gene3D" id="3.30.70.270">
    <property type="match status" value="2"/>
</dbReference>
<dbReference type="Pfam" id="PF17917">
    <property type="entry name" value="RT_RNaseH"/>
    <property type="match status" value="1"/>
</dbReference>
<feature type="region of interest" description="Disordered" evidence="9">
    <location>
        <begin position="1"/>
        <end position="55"/>
    </location>
</feature>
<dbReference type="InterPro" id="IPR041588">
    <property type="entry name" value="Integrase_H2C2"/>
</dbReference>
<dbReference type="PROSITE" id="PS50994">
    <property type="entry name" value="INTEGRASE"/>
    <property type="match status" value="1"/>
</dbReference>
<organism evidence="13 14">
    <name type="scientific">Drosophila rhopaloa</name>
    <name type="common">Fruit fly</name>
    <dbReference type="NCBI Taxonomy" id="1041015"/>
    <lineage>
        <taxon>Eukaryota</taxon>
        <taxon>Metazoa</taxon>
        <taxon>Ecdysozoa</taxon>
        <taxon>Arthropoda</taxon>
        <taxon>Hexapoda</taxon>
        <taxon>Insecta</taxon>
        <taxon>Pterygota</taxon>
        <taxon>Neoptera</taxon>
        <taxon>Endopterygota</taxon>
        <taxon>Diptera</taxon>
        <taxon>Brachycera</taxon>
        <taxon>Muscomorpha</taxon>
        <taxon>Ephydroidea</taxon>
        <taxon>Drosophilidae</taxon>
        <taxon>Drosophila</taxon>
        <taxon>Sophophora</taxon>
    </lineage>
</organism>
<feature type="compositionally biased region" description="Polar residues" evidence="9">
    <location>
        <begin position="1810"/>
        <end position="1831"/>
    </location>
</feature>
<evidence type="ECO:0000256" key="1">
    <source>
        <dbReference type="ARBA" id="ARBA00012493"/>
    </source>
</evidence>
<dbReference type="GeneID" id="123037923"/>
<feature type="region of interest" description="Disordered" evidence="9">
    <location>
        <begin position="98"/>
        <end position="170"/>
    </location>
</feature>
<keyword evidence="3" id="KW-0548">Nucleotidyltransferase</keyword>
<dbReference type="Gene3D" id="3.30.420.10">
    <property type="entry name" value="Ribonuclease H-like superfamily/Ribonuclease H"/>
    <property type="match status" value="1"/>
</dbReference>
<dbReference type="CDD" id="cd01647">
    <property type="entry name" value="RT_LTR"/>
    <property type="match status" value="1"/>
</dbReference>
<feature type="compositionally biased region" description="Polar residues" evidence="9">
    <location>
        <begin position="276"/>
        <end position="297"/>
    </location>
</feature>
<sequence>MITNSQAPSPALVPAIDSADPRRIGVQTAQRRSKVVEKPHRRSAAPPAPFRPSKPLIPAGFVGEATQRHPRGQASPPTQRRHRRIAITYAAQFCQPSFRPTTPLIPTGSFGQAAQRRRQRGRWPSTPFNIATKPRFGHSTSPPTWSLDTDAKDKGTGHQRPPGKPTPDDNLEELVVAIGCEEKPATMGVRWISYRRKEELEGLLKEFGLETAGTVAELRTRLADFIGKTEHGQATLSRLAQLEALYPEAPSAKEVQSRSTSPMPEAGGMKLIVPGRSSSPGRMTTSAEAQNATTASTDRAPRDAISAAVLTEKLRSWGILFDGQTDPVHFVERVEEGAAAYNVRISDVPRAISGLLSGRAEGWYRAYRMHSAPWLLFKTEFLEFFLPPRYFQRLEDTIRTRYQQPQEPFKNFLVDLRLMMQRAKYTLADELERIYENLLPEYQLFIRRHEFSTLETLTQLATAYEIARDRDSIRHAALAHFATMGSDQAHRSPSYHRTTTAREPNAVPLPIGVTNHMISDEDSRPVDIQRACRRCAERRADSKLLSAVGKRTAPPLELGATGDSQHTSQPVKPPLRLKDGRIVATISINGRPFLATLDTGASRSFVSERVAQTLATTTNRKAVRTRISLADGSSQEVTKAVWARVKLDQQEAELPLLVLPTILDDVILGIDFLCAIQASLICGRICLRLLPAPPRDATTATEPETLPADPTATNPPRAGVVIGGHPRDPLQQSSDATASAGSRAMSSSSRTTTDASSSSSSSSPRAATATSSPLPCPRATTATSSSSSSSSSPRATMATSSSSPSPRATTATSSSSPSPNSRAVPAPPSRPPGRPGPTMSSDLPPHAVTGGASKYGLTPLADAGVARERNPFRNQTSHDKLTANLAAIAECLEEQQPQTLTGEPMEPRTLAFLEEELKQFDGLAGVTHIAEHQIVMRDEKPLKQRYFPKNPAMQQIISDQVDELLRDGRIEPSRSPHSAPIVLVRKKTGEMRMCVDFRQLNAHSVPDAYPLPRIHHILERLRNARYISTLDLKNGYWQIPVAQESRACTAFTVPGRGLFQWRVMPFGLHSAPATFQRALDSVIGPDLEPHAFAYLDDIIVTGATREEHMQNLKEVFKRLRNANLRLNRAKCKFFCRSLVYLGHVISEAGIQTDPDKIAAIKGLQPPTNCKELRRCLGVASWYRRFVPNFAAIVQPMSTLLRKGKRWLWEEPQQLAFEDLKNKLTEAPVLACPDFTRKFQLQTDASDYGLGAVLTQQAEEGERVVAYASRRLVKSEENYSATEKECLAIVWAIRKLRCYLEGYRFDVITDHLALKWLNTIENPTGRIARWALELQQFQFDVHYRKGNQNVVADALSRQPLDTLHQLQEALSPCKWIRAKLEQIDAQPEKFPDYARENGQLYRHLGDPAPDEGISPWKLCVPTEHRRHVLEECHDHPSAGHLGIRKTIRRVGQRYFWPGMHRDVRRHVRCCETCQRFKVSQLKPAGKMLTRRPEEPFTMVSADFIGPLPRSRRGNTMLLVFLDVFSKWVEIIPLRKATTAQLELAFRERILSRFGTPRTLICDNGAQFTSRGFKALCKRAGVQIQYTAPYSPQQNPTERANRTIKTMIAQYTADDQRSWDQLLPEISLAVNSSISDSTGFSPAYLVQGREPRLPGAWYDKVTPSSSTTPQPPEDRAKGLQEAYAIARENNERASQEQQRYYNLRRRAWRPLVGSWVLVRTHHLSKASEGFNAKLAPKYTGPYKVVKFLSQNVVRLLLRGSRKRRTASLPDLKEYRTGEADDEEDTTDNEIEPYTEAFASEPPNVDPEDSQALGDQQETLDQENNQDVQVTEQRTQPKKATHRRVHFE</sequence>
<dbReference type="InterPro" id="IPR043128">
    <property type="entry name" value="Rev_trsase/Diguanyl_cyclase"/>
</dbReference>
<name>A0ABM5JD17_DRORH</name>
<feature type="compositionally biased region" description="Low complexity" evidence="9">
    <location>
        <begin position="696"/>
        <end position="712"/>
    </location>
</feature>
<dbReference type="Pfam" id="PF13975">
    <property type="entry name" value="gag-asp_proteas"/>
    <property type="match status" value="1"/>
</dbReference>
<dbReference type="InterPro" id="IPR050951">
    <property type="entry name" value="Retrovirus_Pol_polyprotein"/>
</dbReference>
<evidence type="ECO:0000259" key="12">
    <source>
        <dbReference type="PROSITE" id="PS50994"/>
    </source>
</evidence>
<feature type="region of interest" description="Disordered" evidence="9">
    <location>
        <begin position="1766"/>
        <end position="1845"/>
    </location>
</feature>
<feature type="compositionally biased region" description="Basic residues" evidence="9">
    <location>
        <begin position="1833"/>
        <end position="1845"/>
    </location>
</feature>
<proteinExistence type="predicted"/>
<dbReference type="Proteomes" id="UP001652680">
    <property type="component" value="Unassembled WGS sequence"/>
</dbReference>
<feature type="domain" description="Reverse transcriptase" evidence="11">
    <location>
        <begin position="965"/>
        <end position="1145"/>
    </location>
</feature>
<dbReference type="PANTHER" id="PTHR37984:SF5">
    <property type="entry name" value="PROTEIN NYNRIN-LIKE"/>
    <property type="match status" value="1"/>
</dbReference>
<dbReference type="SUPFAM" id="SSF56672">
    <property type="entry name" value="DNA/RNA polymerases"/>
    <property type="match status" value="1"/>
</dbReference>
<evidence type="ECO:0000256" key="3">
    <source>
        <dbReference type="ARBA" id="ARBA00022695"/>
    </source>
</evidence>
<feature type="compositionally biased region" description="Polar residues" evidence="9">
    <location>
        <begin position="138"/>
        <end position="147"/>
    </location>
</feature>
<dbReference type="InterPro" id="IPR041373">
    <property type="entry name" value="RT_RNaseH"/>
</dbReference>
<dbReference type="EC" id="2.7.7.49" evidence="1"/>
<dbReference type="InterPro" id="IPR000477">
    <property type="entry name" value="RT_dom"/>
</dbReference>
<dbReference type="SUPFAM" id="SSF50630">
    <property type="entry name" value="Acid proteases"/>
    <property type="match status" value="1"/>
</dbReference>
<feature type="compositionally biased region" description="Pro residues" evidence="9">
    <location>
        <begin position="825"/>
        <end position="835"/>
    </location>
</feature>
<dbReference type="InterPro" id="IPR012337">
    <property type="entry name" value="RNaseH-like_sf"/>
</dbReference>
<evidence type="ECO:0000256" key="8">
    <source>
        <dbReference type="SAM" id="Coils"/>
    </source>
</evidence>
<dbReference type="PANTHER" id="PTHR37984">
    <property type="entry name" value="PROTEIN CBG26694"/>
    <property type="match status" value="1"/>
</dbReference>
<dbReference type="InterPro" id="IPR036397">
    <property type="entry name" value="RNaseH_sf"/>
</dbReference>
<keyword evidence="8" id="KW-0175">Coiled coil</keyword>
<keyword evidence="6" id="KW-0378">Hydrolase</keyword>
<accession>A0ABM5JD17</accession>
<feature type="domain" description="Integrase catalytic" evidence="12">
    <location>
        <begin position="1490"/>
        <end position="1648"/>
    </location>
</feature>
<dbReference type="PROSITE" id="PS50878">
    <property type="entry name" value="RT_POL"/>
    <property type="match status" value="1"/>
</dbReference>
<dbReference type="RefSeq" id="XP_044316714.1">
    <property type="nucleotide sequence ID" value="XM_044460779.1"/>
</dbReference>
<dbReference type="PROSITE" id="PS50800">
    <property type="entry name" value="SAP"/>
    <property type="match status" value="1"/>
</dbReference>
<dbReference type="PROSITE" id="PS00141">
    <property type="entry name" value="ASP_PROTEASE"/>
    <property type="match status" value="1"/>
</dbReference>
<dbReference type="InterPro" id="IPR021109">
    <property type="entry name" value="Peptidase_aspartic_dom_sf"/>
</dbReference>
<keyword evidence="5" id="KW-0255">Endonuclease</keyword>
<dbReference type="SUPFAM" id="SSF53098">
    <property type="entry name" value="Ribonuclease H-like"/>
    <property type="match status" value="1"/>
</dbReference>
<keyword evidence="7" id="KW-0695">RNA-directed DNA polymerase</keyword>
<evidence type="ECO:0000256" key="7">
    <source>
        <dbReference type="ARBA" id="ARBA00022918"/>
    </source>
</evidence>
<keyword evidence="2" id="KW-0808">Transferase</keyword>
<evidence type="ECO:0000256" key="2">
    <source>
        <dbReference type="ARBA" id="ARBA00022679"/>
    </source>
</evidence>
<dbReference type="CDD" id="cd09274">
    <property type="entry name" value="RNase_HI_RT_Ty3"/>
    <property type="match status" value="1"/>
</dbReference>
<reference evidence="13" key="2">
    <citation type="submission" date="2025-05" db="UniProtKB">
        <authorList>
            <consortium name="EnsemblMetazoa"/>
        </authorList>
    </citation>
    <scope>IDENTIFICATION</scope>
</reference>
<dbReference type="InterPro" id="IPR001969">
    <property type="entry name" value="Aspartic_peptidase_AS"/>
</dbReference>
<evidence type="ECO:0000256" key="5">
    <source>
        <dbReference type="ARBA" id="ARBA00022759"/>
    </source>
</evidence>
<protein>
    <recommendedName>
        <fullName evidence="1">RNA-directed DNA polymerase</fullName>
        <ecNumber evidence="1">2.7.7.49</ecNumber>
    </recommendedName>
</protein>
<dbReference type="CDD" id="cd00303">
    <property type="entry name" value="retropepsin_like"/>
    <property type="match status" value="1"/>
</dbReference>
<evidence type="ECO:0000259" key="10">
    <source>
        <dbReference type="PROSITE" id="PS50800"/>
    </source>
</evidence>
<dbReference type="Pfam" id="PF17921">
    <property type="entry name" value="Integrase_H2C2"/>
    <property type="match status" value="1"/>
</dbReference>
<evidence type="ECO:0000256" key="4">
    <source>
        <dbReference type="ARBA" id="ARBA00022722"/>
    </source>
</evidence>
<dbReference type="Pfam" id="PF00078">
    <property type="entry name" value="RVT_1"/>
    <property type="match status" value="1"/>
</dbReference>
<dbReference type="Gene3D" id="2.40.70.10">
    <property type="entry name" value="Acid Proteases"/>
    <property type="match status" value="1"/>
</dbReference>
<dbReference type="InterPro" id="IPR001584">
    <property type="entry name" value="Integrase_cat-core"/>
</dbReference>
<keyword evidence="14" id="KW-1185">Reference proteome</keyword>
<reference evidence="14" key="1">
    <citation type="journal article" date="2021" name="Elife">
        <title>Highly contiguous assemblies of 101 drosophilid genomes.</title>
        <authorList>
            <person name="Kim B.Y."/>
            <person name="Wang J.R."/>
            <person name="Miller D.E."/>
            <person name="Barmina O."/>
            <person name="Delaney E."/>
            <person name="Thompson A."/>
            <person name="Comeault A.A."/>
            <person name="Peede D."/>
            <person name="D'Agostino E.R."/>
            <person name="Pelaez J."/>
            <person name="Aguilar J.M."/>
            <person name="Haji D."/>
            <person name="Matsunaga T."/>
            <person name="Armstrong E.E."/>
            <person name="Zych M."/>
            <person name="Ogawa Y."/>
            <person name="Stamenkovic-Radak M."/>
            <person name="Jelic M."/>
            <person name="Veselinovic M.S."/>
            <person name="Tanaskovic M."/>
            <person name="Eric P."/>
            <person name="Gao J.J."/>
            <person name="Katoh T.K."/>
            <person name="Toda M.J."/>
            <person name="Watabe H."/>
            <person name="Watada M."/>
            <person name="Davis J.S."/>
            <person name="Moyle L.C."/>
            <person name="Manoli G."/>
            <person name="Bertolini E."/>
            <person name="Kostal V."/>
            <person name="Hawley R.S."/>
            <person name="Takahashi A."/>
            <person name="Jones C.D."/>
            <person name="Price D.K."/>
            <person name="Whiteman N."/>
            <person name="Kopp A."/>
            <person name="Matute D.R."/>
            <person name="Petrov D.A."/>
        </authorList>
    </citation>
    <scope>NUCLEOTIDE SEQUENCE [LARGE SCALE GENOMIC DNA]</scope>
</reference>
<dbReference type="Gene3D" id="1.10.340.70">
    <property type="match status" value="1"/>
</dbReference>
<keyword evidence="4" id="KW-0540">Nuclease</keyword>
<evidence type="ECO:0000256" key="9">
    <source>
        <dbReference type="SAM" id="MobiDB-lite"/>
    </source>
</evidence>
<feature type="region of interest" description="Disordered" evidence="9">
    <location>
        <begin position="696"/>
        <end position="855"/>
    </location>
</feature>
<dbReference type="InterPro" id="IPR043502">
    <property type="entry name" value="DNA/RNA_pol_sf"/>
</dbReference>
<evidence type="ECO:0000259" key="11">
    <source>
        <dbReference type="PROSITE" id="PS50878"/>
    </source>
</evidence>
<evidence type="ECO:0000313" key="13">
    <source>
        <dbReference type="EnsemblMetazoa" id="XP_044316714.1"/>
    </source>
</evidence>
<feature type="coiled-coil region" evidence="8">
    <location>
        <begin position="1105"/>
        <end position="1132"/>
    </location>
</feature>
<feature type="region of interest" description="Disordered" evidence="9">
    <location>
        <begin position="546"/>
        <end position="574"/>
    </location>
</feature>
<dbReference type="Pfam" id="PF00665">
    <property type="entry name" value="rve"/>
    <property type="match status" value="1"/>
</dbReference>
<dbReference type="EnsemblMetazoa" id="XM_044460779.1">
    <property type="protein sequence ID" value="XP_044316714.1"/>
    <property type="gene ID" value="LOC123037923"/>
</dbReference>
<feature type="compositionally biased region" description="Low complexity" evidence="9">
    <location>
        <begin position="736"/>
        <end position="824"/>
    </location>
</feature>